<protein>
    <submittedName>
        <fullName evidence="1">Type IX secretion system membrane protein PorP/SprF</fullName>
    </submittedName>
</protein>
<gene>
    <name evidence="1" type="ORF">J0A69_19825</name>
</gene>
<evidence type="ECO:0000313" key="2">
    <source>
        <dbReference type="Proteomes" id="UP000664480"/>
    </source>
</evidence>
<proteinExistence type="predicted"/>
<dbReference type="NCBIfam" id="TIGR03519">
    <property type="entry name" value="T9SS_PorP_fam"/>
    <property type="match status" value="1"/>
</dbReference>
<dbReference type="RefSeq" id="WP_206588362.1">
    <property type="nucleotide sequence ID" value="NZ_JAFKCU010000006.1"/>
</dbReference>
<name>A0ABS3CKV6_9BACT</name>
<evidence type="ECO:0000313" key="1">
    <source>
        <dbReference type="EMBL" id="MBN7817702.1"/>
    </source>
</evidence>
<dbReference type="InterPro" id="IPR019861">
    <property type="entry name" value="PorP/SprF_Bacteroidetes"/>
</dbReference>
<accession>A0ABS3CKV6</accession>
<comment type="caution">
    <text evidence="1">The sequence shown here is derived from an EMBL/GenBank/DDBJ whole genome shotgun (WGS) entry which is preliminary data.</text>
</comment>
<dbReference type="Pfam" id="PF11751">
    <property type="entry name" value="PorP_SprF"/>
    <property type="match status" value="1"/>
</dbReference>
<organism evidence="1 2">
    <name type="scientific">Algoriphagus pacificus</name>
    <dbReference type="NCBI Taxonomy" id="2811234"/>
    <lineage>
        <taxon>Bacteria</taxon>
        <taxon>Pseudomonadati</taxon>
        <taxon>Bacteroidota</taxon>
        <taxon>Cytophagia</taxon>
        <taxon>Cytophagales</taxon>
        <taxon>Cyclobacteriaceae</taxon>
        <taxon>Algoriphagus</taxon>
    </lineage>
</organism>
<reference evidence="1 2" key="1">
    <citation type="submission" date="2021-03" db="EMBL/GenBank/DDBJ databases">
        <title>novel species isolated from a fishpond in China.</title>
        <authorList>
            <person name="Lu H."/>
            <person name="Cai Z."/>
        </authorList>
    </citation>
    <scope>NUCLEOTIDE SEQUENCE [LARGE SCALE GENOMIC DNA]</scope>
    <source>
        <strain evidence="1 2">YJ13C</strain>
    </source>
</reference>
<dbReference type="Proteomes" id="UP000664480">
    <property type="component" value="Unassembled WGS sequence"/>
</dbReference>
<sequence>MKILKILFLNVMLFCLTIFNVNSQQKLQFSQYIFNPVFINPAYTGYKQQLYLQSYYRKQWTGVTGSPETFGVSGDKYIEDAQLGVGGYFLTDKLGAQKTVSAYGNISYHLRLSNTRFLSFGVGAGIVNSQLDGSMLNPNIDNDPSIPFSKDRITYPDLKLGMFLYDERYFVGIAADQMLSSVVDFDKGDIMIDTSPHVYLSAGYHFDLNYNFSLVPSIMYMDDFKAPARMDVNASLILNDTFWFGAGFRFGVDMPNRDIQEGLKKSTALLGMVQIQLQEGLRLGYAYDHTISRFSVKNFTTHDISIAFLFPPKRMQLISPRFF</sequence>
<keyword evidence="2" id="KW-1185">Reference proteome</keyword>
<dbReference type="EMBL" id="JAFKCU010000006">
    <property type="protein sequence ID" value="MBN7817702.1"/>
    <property type="molecule type" value="Genomic_DNA"/>
</dbReference>